<accession>A0AAN5IDL7</accession>
<evidence type="ECO:0000313" key="1">
    <source>
        <dbReference type="EMBL" id="GMR62428.1"/>
    </source>
</evidence>
<comment type="caution">
    <text evidence="1">The sequence shown here is derived from an EMBL/GenBank/DDBJ whole genome shotgun (WGS) entry which is preliminary data.</text>
</comment>
<dbReference type="AlphaFoldDB" id="A0AAN5IDL7"/>
<dbReference type="EMBL" id="BTRK01000006">
    <property type="protein sequence ID" value="GMR62428.1"/>
    <property type="molecule type" value="Genomic_DNA"/>
</dbReference>
<dbReference type="Proteomes" id="UP001328107">
    <property type="component" value="Unassembled WGS sequence"/>
</dbReference>
<sequence length="207" mass="22628">MGALRKIRDQRLVEDEVERLLVLALGVLDDALVLGFVLLDWSGDLEQELEAILVLQNSIYDRLHSVVELERLLILEALGLHFQVRLGADLDNNNISAVPLHNMGLVVEVGGVSGDDVEGSVVLSVGGEEFDLVLASRGLVEILDLELEQFPSSSLVGAGENEGLVGLDFLIAEEPLALLGDRVRDDDLQDYISLRARGDLRLAVDRR</sequence>
<proteinExistence type="predicted"/>
<gene>
    <name evidence="1" type="ORF">PMAYCL1PPCAC_32623</name>
</gene>
<protein>
    <submittedName>
        <fullName evidence="1">Uncharacterized protein</fullName>
    </submittedName>
</protein>
<feature type="non-terminal residue" evidence="1">
    <location>
        <position position="207"/>
    </location>
</feature>
<organism evidence="1 2">
    <name type="scientific">Pristionchus mayeri</name>
    <dbReference type="NCBI Taxonomy" id="1317129"/>
    <lineage>
        <taxon>Eukaryota</taxon>
        <taxon>Metazoa</taxon>
        <taxon>Ecdysozoa</taxon>
        <taxon>Nematoda</taxon>
        <taxon>Chromadorea</taxon>
        <taxon>Rhabditida</taxon>
        <taxon>Rhabditina</taxon>
        <taxon>Diplogasteromorpha</taxon>
        <taxon>Diplogasteroidea</taxon>
        <taxon>Neodiplogasteridae</taxon>
        <taxon>Pristionchus</taxon>
    </lineage>
</organism>
<reference evidence="2" key="1">
    <citation type="submission" date="2022-10" db="EMBL/GenBank/DDBJ databases">
        <title>Genome assembly of Pristionchus species.</title>
        <authorList>
            <person name="Yoshida K."/>
            <person name="Sommer R.J."/>
        </authorList>
    </citation>
    <scope>NUCLEOTIDE SEQUENCE [LARGE SCALE GENOMIC DNA]</scope>
    <source>
        <strain evidence="2">RS5460</strain>
    </source>
</reference>
<keyword evidence="2" id="KW-1185">Reference proteome</keyword>
<evidence type="ECO:0000313" key="2">
    <source>
        <dbReference type="Proteomes" id="UP001328107"/>
    </source>
</evidence>
<name>A0AAN5IDL7_9BILA</name>